<sequence length="256" mass="29794">MMASLPTISPERLLDILNSDVQPEAKTFERRYVMRKGYAVKSELKEDQFIVHPNGDVIKPFWPRERLHNEFATLRFLQEHTKITVPQHWLFIHDSVLHLATERILDAVPVYELPESKVDAATEAVAEQVQEHILPQLRAITRATIGSIVPDIAVFPPSRLYCYDHRPWESIRSEPDTPFVLCHNDLGPQNIFADPDTYEIKYIIDWEFAGFFPERFEIPLWTIKSREERAAMCEETRARDLAPWGLTVEEINTSTR</sequence>
<reference evidence="1" key="1">
    <citation type="submission" date="2022-07" db="EMBL/GenBank/DDBJ databases">
        <title>Genome Sequence of Lecanicillium saksenae.</title>
        <authorList>
            <person name="Buettner E."/>
        </authorList>
    </citation>
    <scope>NUCLEOTIDE SEQUENCE</scope>
    <source>
        <strain evidence="1">VT-O1</strain>
    </source>
</reference>
<keyword evidence="2" id="KW-1185">Reference proteome</keyword>
<name>A0ACC1QG72_9HYPO</name>
<comment type="caution">
    <text evidence="1">The sequence shown here is derived from an EMBL/GenBank/DDBJ whole genome shotgun (WGS) entry which is preliminary data.</text>
</comment>
<gene>
    <name evidence="1" type="ORF">NLG97_g10257</name>
</gene>
<accession>A0ACC1QG72</accession>
<dbReference type="Proteomes" id="UP001148737">
    <property type="component" value="Unassembled WGS sequence"/>
</dbReference>
<evidence type="ECO:0000313" key="2">
    <source>
        <dbReference type="Proteomes" id="UP001148737"/>
    </source>
</evidence>
<organism evidence="1 2">
    <name type="scientific">Lecanicillium saksenae</name>
    <dbReference type="NCBI Taxonomy" id="468837"/>
    <lineage>
        <taxon>Eukaryota</taxon>
        <taxon>Fungi</taxon>
        <taxon>Dikarya</taxon>
        <taxon>Ascomycota</taxon>
        <taxon>Pezizomycotina</taxon>
        <taxon>Sordariomycetes</taxon>
        <taxon>Hypocreomycetidae</taxon>
        <taxon>Hypocreales</taxon>
        <taxon>Cordycipitaceae</taxon>
        <taxon>Lecanicillium</taxon>
    </lineage>
</organism>
<proteinExistence type="predicted"/>
<protein>
    <submittedName>
        <fullName evidence="1">Uncharacterized protein</fullName>
    </submittedName>
</protein>
<evidence type="ECO:0000313" key="1">
    <source>
        <dbReference type="EMBL" id="KAJ3473534.1"/>
    </source>
</evidence>
<dbReference type="EMBL" id="JANAKD010002471">
    <property type="protein sequence ID" value="KAJ3473534.1"/>
    <property type="molecule type" value="Genomic_DNA"/>
</dbReference>